<sequence>MGSGVWVHAPQVLRLWSNLLKSRETREQGIHLPLSIRVDNPLGYGSNCGHVISSSRSFLAKPQPQHESNLHCTCIHLAKDMFGYLSNLTKCNKSQNMPCMAEFVHESQYPCYEKNRVVDYEKGGLVTFAFNPKRASLDQPFGSVIPGLLEGIDKVEMLLPQSHGQTGAMTILTYQRLVALEPRKARQMQSRPLFWNHSNAGFSLILDHFSKLKLHQPNAYAAKPESAPLSHI</sequence>
<reference evidence="1 2" key="1">
    <citation type="submission" date="2024-01" db="EMBL/GenBank/DDBJ databases">
        <title>The genomes of 5 underutilized Papilionoideae crops provide insights into root nodulation and disease resistanc.</title>
        <authorList>
            <person name="Jiang F."/>
        </authorList>
    </citation>
    <scope>NUCLEOTIDE SEQUENCE [LARGE SCALE GENOMIC DNA]</scope>
    <source>
        <strain evidence="1">LVBAO_FW01</strain>
        <tissue evidence="1">Leaves</tissue>
    </source>
</reference>
<dbReference type="Proteomes" id="UP001367508">
    <property type="component" value="Unassembled WGS sequence"/>
</dbReference>
<organism evidence="1 2">
    <name type="scientific">Canavalia gladiata</name>
    <name type="common">Sword bean</name>
    <name type="synonym">Dolichos gladiatus</name>
    <dbReference type="NCBI Taxonomy" id="3824"/>
    <lineage>
        <taxon>Eukaryota</taxon>
        <taxon>Viridiplantae</taxon>
        <taxon>Streptophyta</taxon>
        <taxon>Embryophyta</taxon>
        <taxon>Tracheophyta</taxon>
        <taxon>Spermatophyta</taxon>
        <taxon>Magnoliopsida</taxon>
        <taxon>eudicotyledons</taxon>
        <taxon>Gunneridae</taxon>
        <taxon>Pentapetalae</taxon>
        <taxon>rosids</taxon>
        <taxon>fabids</taxon>
        <taxon>Fabales</taxon>
        <taxon>Fabaceae</taxon>
        <taxon>Papilionoideae</taxon>
        <taxon>50 kb inversion clade</taxon>
        <taxon>NPAAA clade</taxon>
        <taxon>indigoferoid/millettioid clade</taxon>
        <taxon>Phaseoleae</taxon>
        <taxon>Canavalia</taxon>
    </lineage>
</organism>
<dbReference type="AlphaFoldDB" id="A0AAN9LMR6"/>
<name>A0AAN9LMR6_CANGL</name>
<protein>
    <submittedName>
        <fullName evidence="1">Uncharacterized protein</fullName>
    </submittedName>
</protein>
<evidence type="ECO:0000313" key="2">
    <source>
        <dbReference type="Proteomes" id="UP001367508"/>
    </source>
</evidence>
<comment type="caution">
    <text evidence="1">The sequence shown here is derived from an EMBL/GenBank/DDBJ whole genome shotgun (WGS) entry which is preliminary data.</text>
</comment>
<proteinExistence type="predicted"/>
<dbReference type="EMBL" id="JAYMYQ010000004">
    <property type="protein sequence ID" value="KAK7338935.1"/>
    <property type="molecule type" value="Genomic_DNA"/>
</dbReference>
<gene>
    <name evidence="1" type="ORF">VNO77_19569</name>
</gene>
<evidence type="ECO:0000313" key="1">
    <source>
        <dbReference type="EMBL" id="KAK7338935.1"/>
    </source>
</evidence>
<accession>A0AAN9LMR6</accession>
<keyword evidence="2" id="KW-1185">Reference proteome</keyword>